<name>A0ABR4MTN8_9PEZI</name>
<dbReference type="GeneID" id="98115256"/>
<accession>A0ABR4MTN8</accession>
<evidence type="ECO:0000256" key="1">
    <source>
        <dbReference type="SAM" id="MobiDB-lite"/>
    </source>
</evidence>
<feature type="compositionally biased region" description="Low complexity" evidence="1">
    <location>
        <begin position="194"/>
        <end position="218"/>
    </location>
</feature>
<feature type="compositionally biased region" description="Polar residues" evidence="1">
    <location>
        <begin position="179"/>
        <end position="193"/>
    </location>
</feature>
<feature type="region of interest" description="Disordered" evidence="1">
    <location>
        <begin position="297"/>
        <end position="336"/>
    </location>
</feature>
<protein>
    <submittedName>
        <fullName evidence="2">Uncharacterized protein</fullName>
    </submittedName>
</protein>
<keyword evidence="3" id="KW-1185">Reference proteome</keyword>
<comment type="caution">
    <text evidence="2">The sequence shown here is derived from an EMBL/GenBank/DDBJ whole genome shotgun (WGS) entry which is preliminary data.</text>
</comment>
<feature type="compositionally biased region" description="Basic residues" evidence="1">
    <location>
        <begin position="300"/>
        <end position="314"/>
    </location>
</feature>
<proteinExistence type="predicted"/>
<dbReference type="RefSeq" id="XP_070862832.1">
    <property type="nucleotide sequence ID" value="XM_070999854.1"/>
</dbReference>
<evidence type="ECO:0000313" key="2">
    <source>
        <dbReference type="EMBL" id="KAL2891652.1"/>
    </source>
</evidence>
<gene>
    <name evidence="2" type="ORF">HOO65_011010</name>
</gene>
<feature type="region of interest" description="Disordered" evidence="1">
    <location>
        <begin position="176"/>
        <end position="219"/>
    </location>
</feature>
<dbReference type="Proteomes" id="UP001610728">
    <property type="component" value="Unassembled WGS sequence"/>
</dbReference>
<evidence type="ECO:0000313" key="3">
    <source>
        <dbReference type="Proteomes" id="UP001610728"/>
    </source>
</evidence>
<organism evidence="2 3">
    <name type="scientific">Ceratocystis lukuohia</name>
    <dbReference type="NCBI Taxonomy" id="2019550"/>
    <lineage>
        <taxon>Eukaryota</taxon>
        <taxon>Fungi</taxon>
        <taxon>Dikarya</taxon>
        <taxon>Ascomycota</taxon>
        <taxon>Pezizomycotina</taxon>
        <taxon>Sordariomycetes</taxon>
        <taxon>Hypocreomycetidae</taxon>
        <taxon>Microascales</taxon>
        <taxon>Ceratocystidaceae</taxon>
        <taxon>Ceratocystis</taxon>
    </lineage>
</organism>
<reference evidence="2 3" key="1">
    <citation type="submission" date="2020-05" db="EMBL/GenBank/DDBJ databases">
        <title>Ceratocystis lukuohia genome.</title>
        <authorList>
            <person name="Harrington T.C."/>
            <person name="Kim K."/>
            <person name="Mayers C.G."/>
        </authorList>
    </citation>
    <scope>NUCLEOTIDE SEQUENCE [LARGE SCALE GENOMIC DNA]</scope>
    <source>
        <strain evidence="2 3">C4212</strain>
    </source>
</reference>
<dbReference type="EMBL" id="JABSNW010000001">
    <property type="protein sequence ID" value="KAL2891652.1"/>
    <property type="molecule type" value="Genomic_DNA"/>
</dbReference>
<sequence length="350" mass="39972">MNDPNIHWPAYKFGMNQEDIKTKLHRQYNTIVMPVLDIEAFSYDVSEIANKAENAAEFHALLAERKKKRVVELREALELMMSEISYNDHLLPRSSMDSALTVFRDRSFDAMVRFCSTFIPKDVLNDLNHTPTEDEPDFAMPDFSEDYWEPSDHDDHGAFSELDPLTHKDIHGDEITCNPLPSTSRSVESNCPCSPSDSELSGSGSDTDSDNSSVSDFDATSPIESHVPYFLSQEANYDNPVTHPYSEDYRLDEDTNCHLKYDNEADNEAMHLHSKSPSHELSNEKFADYRHAFQSSLKEKAKKSSQNHKSRLFKAQHMSKTTNERPRLRSTSPEAKVVDGRVNKLAVRFK</sequence>